<dbReference type="Proteomes" id="UP000219559">
    <property type="component" value="Unassembled WGS sequence"/>
</dbReference>
<dbReference type="InterPro" id="IPR027396">
    <property type="entry name" value="DsrEFH-like"/>
</dbReference>
<feature type="chain" id="PRO_5013354174" evidence="1">
    <location>
        <begin position="23"/>
        <end position="181"/>
    </location>
</feature>
<sequence>MKVTFPTRCLILMLISVNTLLAQEAKDGPVIKGFGAVYDIPEADFATDTDKVFKVVFDVKGTAKKEGDINKELNTAARFLNMHARAGVPVENLHVALVVHNKAAKDLLTSKEYKSRYGVANVNEPLLEALLQAGVDIIFCGQSSHARNLPKAELVPGVQVSLSAMTALIQLQDEGYRLIKF</sequence>
<keyword evidence="3" id="KW-1185">Reference proteome</keyword>
<name>A0A2A4G6F4_9FLAO</name>
<dbReference type="Pfam" id="PF02635">
    <property type="entry name" value="DsrE"/>
    <property type="match status" value="1"/>
</dbReference>
<dbReference type="InterPro" id="IPR003787">
    <property type="entry name" value="Sulphur_relay_DsrE/F-like"/>
</dbReference>
<evidence type="ECO:0000313" key="3">
    <source>
        <dbReference type="Proteomes" id="UP000219559"/>
    </source>
</evidence>
<dbReference type="Gene3D" id="3.40.1260.10">
    <property type="entry name" value="DsrEFH-like"/>
    <property type="match status" value="1"/>
</dbReference>
<dbReference type="SUPFAM" id="SSF75169">
    <property type="entry name" value="DsrEFH-like"/>
    <property type="match status" value="1"/>
</dbReference>
<reference evidence="2 3" key="1">
    <citation type="submission" date="2017-04" db="EMBL/GenBank/DDBJ databases">
        <title>A new member of the family Flavobacteriaceae isolated from ascidians.</title>
        <authorList>
            <person name="Chen L."/>
        </authorList>
    </citation>
    <scope>NUCLEOTIDE SEQUENCE [LARGE SCALE GENOMIC DNA]</scope>
    <source>
        <strain evidence="2 3">HQA918</strain>
    </source>
</reference>
<dbReference type="RefSeq" id="WP_097442729.1">
    <property type="nucleotide sequence ID" value="NZ_NBWU01000004.1"/>
</dbReference>
<evidence type="ECO:0000256" key="1">
    <source>
        <dbReference type="SAM" id="SignalP"/>
    </source>
</evidence>
<dbReference type="AlphaFoldDB" id="A0A2A4G6F4"/>
<keyword evidence="1" id="KW-0732">Signal</keyword>
<evidence type="ECO:0000313" key="2">
    <source>
        <dbReference type="EMBL" id="PCE64011.1"/>
    </source>
</evidence>
<comment type="caution">
    <text evidence="2">The sequence shown here is derived from an EMBL/GenBank/DDBJ whole genome shotgun (WGS) entry which is preliminary data.</text>
</comment>
<gene>
    <name evidence="2" type="ORF">B7P33_12240</name>
</gene>
<dbReference type="PANTHER" id="PTHR37691:SF1">
    <property type="entry name" value="BLR3518 PROTEIN"/>
    <property type="match status" value="1"/>
</dbReference>
<accession>A0A2A4G6F4</accession>
<dbReference type="OrthoDB" id="7206705at2"/>
<dbReference type="PANTHER" id="PTHR37691">
    <property type="entry name" value="BLR3518 PROTEIN"/>
    <property type="match status" value="1"/>
</dbReference>
<organism evidence="2 3">
    <name type="scientific">Sediminicola luteus</name>
    <dbReference type="NCBI Taxonomy" id="319238"/>
    <lineage>
        <taxon>Bacteria</taxon>
        <taxon>Pseudomonadati</taxon>
        <taxon>Bacteroidota</taxon>
        <taxon>Flavobacteriia</taxon>
        <taxon>Flavobacteriales</taxon>
        <taxon>Flavobacteriaceae</taxon>
        <taxon>Sediminicola</taxon>
    </lineage>
</organism>
<proteinExistence type="predicted"/>
<protein>
    <submittedName>
        <fullName evidence="2">Uncharacterized protein</fullName>
    </submittedName>
</protein>
<dbReference type="EMBL" id="NBWU01000004">
    <property type="protein sequence ID" value="PCE64011.1"/>
    <property type="molecule type" value="Genomic_DNA"/>
</dbReference>
<feature type="signal peptide" evidence="1">
    <location>
        <begin position="1"/>
        <end position="22"/>
    </location>
</feature>